<organism evidence="2 3">
    <name type="scientific">Candidatus Woykebacteria bacterium RIFCSPHIGHO2_02_FULL_43_16b</name>
    <dbReference type="NCBI Taxonomy" id="1802601"/>
    <lineage>
        <taxon>Bacteria</taxon>
        <taxon>Candidatus Woykeibacteriota</taxon>
    </lineage>
</organism>
<evidence type="ECO:0008006" key="4">
    <source>
        <dbReference type="Google" id="ProtNLM"/>
    </source>
</evidence>
<evidence type="ECO:0000256" key="1">
    <source>
        <dbReference type="SAM" id="Phobius"/>
    </source>
</evidence>
<dbReference type="EMBL" id="MHCX01000053">
    <property type="protein sequence ID" value="OGY28387.1"/>
    <property type="molecule type" value="Genomic_DNA"/>
</dbReference>
<evidence type="ECO:0000313" key="2">
    <source>
        <dbReference type="EMBL" id="OGY28387.1"/>
    </source>
</evidence>
<sequence length="156" mass="18023">MTKHRYWWYLIVLTLFGYLLVKAEPLEIWRQYKDNQRKNDLQGLMVEVNRYIKYNSGGRISLGLVGKVYESSDGITSIDGSGWLPINFKSSGLEIKSLPLDPINQKDFIFTYSVSSDLKYKLTTKFESKYFSKLHSQDGGFDDTRFEIGTDLGLKP</sequence>
<protein>
    <recommendedName>
        <fullName evidence="4">Type II secretion system protein GspG C-terminal domain-containing protein</fullName>
    </recommendedName>
</protein>
<feature type="transmembrane region" description="Helical" evidence="1">
    <location>
        <begin position="6"/>
        <end position="23"/>
    </location>
</feature>
<comment type="caution">
    <text evidence="2">The sequence shown here is derived from an EMBL/GenBank/DDBJ whole genome shotgun (WGS) entry which is preliminary data.</text>
</comment>
<keyword evidence="1" id="KW-0472">Membrane</keyword>
<reference evidence="2 3" key="1">
    <citation type="journal article" date="2016" name="Nat. Commun.">
        <title>Thousands of microbial genomes shed light on interconnected biogeochemical processes in an aquifer system.</title>
        <authorList>
            <person name="Anantharaman K."/>
            <person name="Brown C.T."/>
            <person name="Hug L.A."/>
            <person name="Sharon I."/>
            <person name="Castelle C.J."/>
            <person name="Probst A.J."/>
            <person name="Thomas B.C."/>
            <person name="Singh A."/>
            <person name="Wilkins M.J."/>
            <person name="Karaoz U."/>
            <person name="Brodie E.L."/>
            <person name="Williams K.H."/>
            <person name="Hubbard S.S."/>
            <person name="Banfield J.F."/>
        </authorList>
    </citation>
    <scope>NUCLEOTIDE SEQUENCE [LARGE SCALE GENOMIC DNA]</scope>
</reference>
<name>A0A1G1WMG4_9BACT</name>
<proteinExistence type="predicted"/>
<accession>A0A1G1WMG4</accession>
<gene>
    <name evidence="2" type="ORF">A3J50_00970</name>
</gene>
<keyword evidence="1" id="KW-1133">Transmembrane helix</keyword>
<keyword evidence="1" id="KW-0812">Transmembrane</keyword>
<evidence type="ECO:0000313" key="3">
    <source>
        <dbReference type="Proteomes" id="UP000177821"/>
    </source>
</evidence>
<dbReference type="Proteomes" id="UP000177821">
    <property type="component" value="Unassembled WGS sequence"/>
</dbReference>
<dbReference type="AlphaFoldDB" id="A0A1G1WMG4"/>